<dbReference type="Gene3D" id="3.90.25.10">
    <property type="entry name" value="UDP-galactose 4-epimerase, domain 1"/>
    <property type="match status" value="1"/>
</dbReference>
<dbReference type="EMBL" id="JASWJB010000137">
    <property type="protein sequence ID" value="KAK2595297.1"/>
    <property type="molecule type" value="Genomic_DNA"/>
</dbReference>
<comment type="caution">
    <text evidence="5">The sequence shown here is derived from an EMBL/GenBank/DDBJ whole genome shotgun (WGS) entry which is preliminary data.</text>
</comment>
<dbReference type="PANTHER" id="PTHR47706">
    <property type="entry name" value="NMRA-LIKE FAMILY PROTEIN"/>
    <property type="match status" value="1"/>
</dbReference>
<feature type="domain" description="NAD(P)-binding" evidence="4">
    <location>
        <begin position="7"/>
        <end position="143"/>
    </location>
</feature>
<protein>
    <recommendedName>
        <fullName evidence="4">NAD(P)-binding domain-containing protein</fullName>
    </recommendedName>
</protein>
<dbReference type="Proteomes" id="UP001251528">
    <property type="component" value="Unassembled WGS sequence"/>
</dbReference>
<dbReference type="InterPro" id="IPR016040">
    <property type="entry name" value="NAD(P)-bd_dom"/>
</dbReference>
<keyword evidence="6" id="KW-1185">Reference proteome</keyword>
<evidence type="ECO:0000313" key="5">
    <source>
        <dbReference type="EMBL" id="KAK2595297.1"/>
    </source>
</evidence>
<evidence type="ECO:0000256" key="3">
    <source>
        <dbReference type="ARBA" id="ARBA00023002"/>
    </source>
</evidence>
<dbReference type="InterPro" id="IPR051609">
    <property type="entry name" value="NmrA/Isoflavone_reductase-like"/>
</dbReference>
<dbReference type="SUPFAM" id="SSF51735">
    <property type="entry name" value="NAD(P)-binding Rossmann-fold domains"/>
    <property type="match status" value="1"/>
</dbReference>
<keyword evidence="3" id="KW-0560">Oxidoreductase</keyword>
<name>A0AAJ0CPJ0_9HYPO</name>
<evidence type="ECO:0000256" key="1">
    <source>
        <dbReference type="ARBA" id="ARBA00005725"/>
    </source>
</evidence>
<dbReference type="Gene3D" id="3.40.50.720">
    <property type="entry name" value="NAD(P)-binding Rossmann-like Domain"/>
    <property type="match status" value="2"/>
</dbReference>
<reference evidence="5" key="1">
    <citation type="submission" date="2023-06" db="EMBL/GenBank/DDBJ databases">
        <title>Conoideocrella luteorostrata (Hypocreales: Clavicipitaceae), a potential biocontrol fungus for elongate hemlock scale in United States Christmas tree production areas.</title>
        <authorList>
            <person name="Barrett H."/>
            <person name="Lovett B."/>
            <person name="Macias A.M."/>
            <person name="Stajich J.E."/>
            <person name="Kasson M.T."/>
        </authorList>
    </citation>
    <scope>NUCLEOTIDE SEQUENCE</scope>
    <source>
        <strain evidence="5">ARSEF 14590</strain>
    </source>
</reference>
<comment type="similarity">
    <text evidence="1">Belongs to the NmrA-type oxidoreductase family. Isoflavone reductase subfamily.</text>
</comment>
<dbReference type="PANTHER" id="PTHR47706:SF4">
    <property type="entry name" value="NMRA-LIKE DOMAIN-CONTAINING PROTEIN"/>
    <property type="match status" value="1"/>
</dbReference>
<proteinExistence type="inferred from homology"/>
<sequence length="306" mass="34533">MRVAIVAVGELARYFIDELINQGHEVTTVSRSHKDYLDKFNVTQCVSDYSASSLQEILHGCDAVVCTIRGGVSNYTTVHRAILEACQESPTCKRFIPSVWAGNVEEFPDEPLEWADEFQSTLSALREQQGVSWSAVCPGWYADYVIPPRRRYLSDIGDMWPQNYMDKVFTLYGKGSQIVNFTSAKDTARATIMLLGHDRHEWENYTYLSGDQVSWKELSEIIQQRDAAYTVKHKSMASSIRQYVAAKSENSVDAAAIFELWGHSEAMSFPLEKVMRHREKFFRGMKFRSIVELADEAAAAGAAGIV</sequence>
<evidence type="ECO:0000259" key="4">
    <source>
        <dbReference type="Pfam" id="PF13460"/>
    </source>
</evidence>
<organism evidence="5 6">
    <name type="scientific">Conoideocrella luteorostrata</name>
    <dbReference type="NCBI Taxonomy" id="1105319"/>
    <lineage>
        <taxon>Eukaryota</taxon>
        <taxon>Fungi</taxon>
        <taxon>Dikarya</taxon>
        <taxon>Ascomycota</taxon>
        <taxon>Pezizomycotina</taxon>
        <taxon>Sordariomycetes</taxon>
        <taxon>Hypocreomycetidae</taxon>
        <taxon>Hypocreales</taxon>
        <taxon>Clavicipitaceae</taxon>
        <taxon>Conoideocrella</taxon>
    </lineage>
</organism>
<keyword evidence="2" id="KW-0521">NADP</keyword>
<dbReference type="AlphaFoldDB" id="A0AAJ0CPJ0"/>
<gene>
    <name evidence="5" type="ORF">QQS21_007012</name>
</gene>
<dbReference type="Pfam" id="PF13460">
    <property type="entry name" value="NAD_binding_10"/>
    <property type="match status" value="1"/>
</dbReference>
<dbReference type="InterPro" id="IPR036291">
    <property type="entry name" value="NAD(P)-bd_dom_sf"/>
</dbReference>
<evidence type="ECO:0000256" key="2">
    <source>
        <dbReference type="ARBA" id="ARBA00022857"/>
    </source>
</evidence>
<dbReference type="GO" id="GO:0016491">
    <property type="term" value="F:oxidoreductase activity"/>
    <property type="evidence" value="ECO:0007669"/>
    <property type="project" value="UniProtKB-KW"/>
</dbReference>
<evidence type="ECO:0000313" key="6">
    <source>
        <dbReference type="Proteomes" id="UP001251528"/>
    </source>
</evidence>
<accession>A0AAJ0CPJ0</accession>